<dbReference type="Proteomes" id="UP000663854">
    <property type="component" value="Unassembled WGS sequence"/>
</dbReference>
<evidence type="ECO:0000313" key="1">
    <source>
        <dbReference type="EMBL" id="CAF1371995.1"/>
    </source>
</evidence>
<keyword evidence="3" id="KW-1185">Reference proteome</keyword>
<reference evidence="2" key="1">
    <citation type="submission" date="2021-02" db="EMBL/GenBank/DDBJ databases">
        <authorList>
            <person name="Nowell W R."/>
        </authorList>
    </citation>
    <scope>NUCLEOTIDE SEQUENCE</scope>
</reference>
<evidence type="ECO:0000313" key="2">
    <source>
        <dbReference type="EMBL" id="CAF1612053.1"/>
    </source>
</evidence>
<evidence type="ECO:0000313" key="3">
    <source>
        <dbReference type="Proteomes" id="UP000663870"/>
    </source>
</evidence>
<dbReference type="AlphaFoldDB" id="A0A816BKQ1"/>
<protein>
    <submittedName>
        <fullName evidence="2">Uncharacterized protein</fullName>
    </submittedName>
</protein>
<name>A0A816BKQ1_9BILA</name>
<dbReference type="Proteomes" id="UP000663870">
    <property type="component" value="Unassembled WGS sequence"/>
</dbReference>
<comment type="caution">
    <text evidence="2">The sequence shown here is derived from an EMBL/GenBank/DDBJ whole genome shotgun (WGS) entry which is preliminary data.</text>
</comment>
<gene>
    <name evidence="2" type="ORF">JXQ802_LOCUS49506</name>
    <name evidence="1" type="ORF">PYM288_LOCUS33406</name>
</gene>
<accession>A0A816BKQ1</accession>
<dbReference type="EMBL" id="CAJNOL010005948">
    <property type="protein sequence ID" value="CAF1612053.1"/>
    <property type="molecule type" value="Genomic_DNA"/>
</dbReference>
<organism evidence="2 3">
    <name type="scientific">Rotaria sordida</name>
    <dbReference type="NCBI Taxonomy" id="392033"/>
    <lineage>
        <taxon>Eukaryota</taxon>
        <taxon>Metazoa</taxon>
        <taxon>Spiralia</taxon>
        <taxon>Gnathifera</taxon>
        <taxon>Rotifera</taxon>
        <taxon>Eurotatoria</taxon>
        <taxon>Bdelloidea</taxon>
        <taxon>Philodinida</taxon>
        <taxon>Philodinidae</taxon>
        <taxon>Rotaria</taxon>
    </lineage>
</organism>
<dbReference type="EMBL" id="CAJNOH010004516">
    <property type="protein sequence ID" value="CAF1371995.1"/>
    <property type="molecule type" value="Genomic_DNA"/>
</dbReference>
<sequence length="107" mass="12076">MPRRSFIIAINTGGIVLGAYRYHNNSPVLLGFVLSFAGILPRNPRPFAGRLHMEWWLDSLHVRQCLGLEISNAHVIPELKVIDEVTVPAETGEWKRKGDVRAINAYK</sequence>
<proteinExistence type="predicted"/>
<feature type="non-terminal residue" evidence="2">
    <location>
        <position position="1"/>
    </location>
</feature>